<feature type="region of interest" description="Disordered" evidence="1">
    <location>
        <begin position="426"/>
        <end position="607"/>
    </location>
</feature>
<feature type="compositionally biased region" description="Low complexity" evidence="1">
    <location>
        <begin position="585"/>
        <end position="602"/>
    </location>
</feature>
<feature type="compositionally biased region" description="Basic and acidic residues" evidence="1">
    <location>
        <begin position="521"/>
        <end position="534"/>
    </location>
</feature>
<dbReference type="Proteomes" id="UP000224006">
    <property type="component" value="Unassembled WGS sequence"/>
</dbReference>
<feature type="compositionally biased region" description="Low complexity" evidence="1">
    <location>
        <begin position="1"/>
        <end position="22"/>
    </location>
</feature>
<accession>A0A2A9MFH6</accession>
<feature type="compositionally biased region" description="Low complexity" evidence="1">
    <location>
        <begin position="208"/>
        <end position="224"/>
    </location>
</feature>
<dbReference type="OrthoDB" id="333174at2759"/>
<dbReference type="RefSeq" id="XP_029218376.1">
    <property type="nucleotide sequence ID" value="XM_029365892.1"/>
</dbReference>
<dbReference type="GeneID" id="40312445"/>
<feature type="compositionally biased region" description="Basic and acidic residues" evidence="1">
    <location>
        <begin position="447"/>
        <end position="466"/>
    </location>
</feature>
<name>A0A2A9MFH6_BESBE</name>
<feature type="region of interest" description="Disordered" evidence="1">
    <location>
        <begin position="368"/>
        <end position="388"/>
    </location>
</feature>
<dbReference type="VEuPathDB" id="ToxoDB:BESB_075190"/>
<feature type="region of interest" description="Disordered" evidence="1">
    <location>
        <begin position="890"/>
        <end position="918"/>
    </location>
</feature>
<feature type="compositionally biased region" description="Basic and acidic residues" evidence="1">
    <location>
        <begin position="573"/>
        <end position="584"/>
    </location>
</feature>
<sequence length="918" mass="95063">MQVPARSGAAAVEAAEAQASHPAPDRGVVQAAKRHALRSATTRDGRTRSACPPTKAPAAKEAESGTPATRGPEAKKRGNTPSSAAAAHSGAEGQLATLSGGRRGQATRAAKLLADMGNLNRRERQKDQLPAKGGGGRSETTFPLAHASTRKLVKTENEKKHTPLVGAPGGRLCFLGSAGGGVYTPKQKKQGGSSRAARVTEDADHAEAAAAQMPKSSLFPSSLSLREEARAGAEESLDAEGDREIENVRVQSQEPLSNPPKTASSPDAPPSSRPPPSASRAPNASSSCSRDASSPISGYARSSSVVSSSSAASSSCAPALAPSAGGAAPIPALPSVHPSSPSSAQRSLLRFSRSSSNVFSPLRSAYSPFSVRSHGSARSADGSPSGAAACAAVPLRPEMFLNFVDSAFLVFPASREHARAAAEEALRAAADASAPREASPSAGAEPDGAREGKRERGSAADAEAHPEGAAAAEDATRDRDSCAKRRRVLGTSGRKKGEARLPVASEGGGGGSRAEAASARESAEGGRHEEEEATAHGGAASPQEEGLSSSGAPRSAPSAPSLAPASPEGGEDCFARGEADRAEPRSTSASSRPSSSACLPVSAASPEQRRARVPFSSALSSCVVAGAWPGEDLPLSPASVSSSSSSASSPATSPLPSLLRARRRRLRALAGAEAKLSLADFLREEGNRLLESVKQRELMHTLRSTALELPHPNRHGVSLIYGPRVPGDDGFDYRQGLDTHGETRRNASFCPIPETIMRLAPGALIFLTSKICMPCVLRFRERIRNLAHHSPDGMLSVQQLVLDLDINMSRGWVHYAKVILAGKVSTFLPAACVCNCVFVRWRLPVCCVAEPTPTLSFFSVALARRPPAARRHPHPRREIPDAAAFAALGGASSSSGDFLKSHAEAAQARDQGLSPAFR</sequence>
<feature type="compositionally biased region" description="Pro residues" evidence="1">
    <location>
        <begin position="267"/>
        <end position="277"/>
    </location>
</feature>
<dbReference type="AlphaFoldDB" id="A0A2A9MFH6"/>
<feature type="compositionally biased region" description="Basic and acidic residues" evidence="1">
    <location>
        <begin position="474"/>
        <end position="483"/>
    </location>
</feature>
<feature type="compositionally biased region" description="Low complexity" evidence="1">
    <location>
        <begin position="82"/>
        <end position="91"/>
    </location>
</feature>
<gene>
    <name evidence="2" type="ORF">BESB_075190</name>
</gene>
<feature type="compositionally biased region" description="Basic and acidic residues" evidence="1">
    <location>
        <begin position="198"/>
        <end position="207"/>
    </location>
</feature>
<feature type="compositionally biased region" description="Low complexity" evidence="1">
    <location>
        <begin position="535"/>
        <end position="567"/>
    </location>
</feature>
<feature type="compositionally biased region" description="Basic and acidic residues" evidence="1">
    <location>
        <begin position="120"/>
        <end position="129"/>
    </location>
</feature>
<organism evidence="2 3">
    <name type="scientific">Besnoitia besnoiti</name>
    <name type="common">Apicomplexan protozoan</name>
    <dbReference type="NCBI Taxonomy" id="94643"/>
    <lineage>
        <taxon>Eukaryota</taxon>
        <taxon>Sar</taxon>
        <taxon>Alveolata</taxon>
        <taxon>Apicomplexa</taxon>
        <taxon>Conoidasida</taxon>
        <taxon>Coccidia</taxon>
        <taxon>Eucoccidiorida</taxon>
        <taxon>Eimeriorina</taxon>
        <taxon>Sarcocystidae</taxon>
        <taxon>Besnoitia</taxon>
    </lineage>
</organism>
<keyword evidence="3" id="KW-1185">Reference proteome</keyword>
<evidence type="ECO:0000256" key="1">
    <source>
        <dbReference type="SAM" id="MobiDB-lite"/>
    </source>
</evidence>
<feature type="compositionally biased region" description="Low complexity" evidence="1">
    <location>
        <begin position="278"/>
        <end position="335"/>
    </location>
</feature>
<evidence type="ECO:0000313" key="2">
    <source>
        <dbReference type="EMBL" id="PFH34367.1"/>
    </source>
</evidence>
<dbReference type="EMBL" id="NWUJ01000007">
    <property type="protein sequence ID" value="PFH34367.1"/>
    <property type="molecule type" value="Genomic_DNA"/>
</dbReference>
<comment type="caution">
    <text evidence="2">The sequence shown here is derived from an EMBL/GenBank/DDBJ whole genome shotgun (WGS) entry which is preliminary data.</text>
</comment>
<feature type="compositionally biased region" description="Low complexity" evidence="1">
    <location>
        <begin position="427"/>
        <end position="446"/>
    </location>
</feature>
<protein>
    <submittedName>
        <fullName evidence="2">Uncharacterized protein</fullName>
    </submittedName>
</protein>
<evidence type="ECO:0000313" key="3">
    <source>
        <dbReference type="Proteomes" id="UP000224006"/>
    </source>
</evidence>
<proteinExistence type="predicted"/>
<feature type="region of interest" description="Disordered" evidence="1">
    <location>
        <begin position="1"/>
        <end position="348"/>
    </location>
</feature>
<dbReference type="KEGG" id="bbes:BESB_075190"/>
<reference evidence="2 3" key="1">
    <citation type="submission" date="2017-09" db="EMBL/GenBank/DDBJ databases">
        <title>Genome sequencing of Besnoitia besnoiti strain Bb-Ger1.</title>
        <authorList>
            <person name="Schares G."/>
            <person name="Venepally P."/>
            <person name="Lorenzi H.A."/>
        </authorList>
    </citation>
    <scope>NUCLEOTIDE SEQUENCE [LARGE SCALE GENOMIC DNA]</scope>
    <source>
        <strain evidence="2 3">Bb-Ger1</strain>
    </source>
</reference>
<feature type="region of interest" description="Disordered" evidence="1">
    <location>
        <begin position="635"/>
        <end position="656"/>
    </location>
</feature>